<evidence type="ECO:0000313" key="4">
    <source>
        <dbReference type="EMBL" id="MDO5456954.1"/>
    </source>
</evidence>
<sequence>MKSSDEQGFTLIEALITLFLISLLTSLPYYHSKQSAISIEEDMFFSSVEAEMNKMQLYAITSGLRTQVIFTSQAVFFNVPSDSEHPYTSRLDYPETVSKIRNDTFLFNFLPYTGRTNKFGNITFNLSKGELSIVFQISNGRYRIQRTPV</sequence>
<dbReference type="Proteomes" id="UP001171751">
    <property type="component" value="Unassembled WGS sequence"/>
</dbReference>
<comment type="subcellular location">
    <subcellularLocation>
        <location evidence="1">Cell surface</location>
    </subcellularLocation>
</comment>
<name>A0AA43RLW8_9LACT</name>
<dbReference type="AlphaFoldDB" id="A0AA43RLW8"/>
<dbReference type="PIRSF" id="PIRSF021292">
    <property type="entry name" value="Competence_ComGD"/>
    <property type="match status" value="1"/>
</dbReference>
<evidence type="ECO:0000313" key="5">
    <source>
        <dbReference type="Proteomes" id="UP001171751"/>
    </source>
</evidence>
<keyword evidence="3" id="KW-0812">Transmembrane</keyword>
<keyword evidence="3" id="KW-1133">Transmembrane helix</keyword>
<dbReference type="NCBIfam" id="NF040982">
    <property type="entry name" value="ComGD"/>
    <property type="match status" value="1"/>
</dbReference>
<dbReference type="InterPro" id="IPR012902">
    <property type="entry name" value="N_methyl_site"/>
</dbReference>
<proteinExistence type="predicted"/>
<dbReference type="Pfam" id="PF07963">
    <property type="entry name" value="N_methyl"/>
    <property type="match status" value="1"/>
</dbReference>
<comment type="caution">
    <text evidence="4">The sequence shown here is derived from an EMBL/GenBank/DDBJ whole genome shotgun (WGS) entry which is preliminary data.</text>
</comment>
<gene>
    <name evidence="4" type="primary">comGD</name>
    <name evidence="4" type="ORF">Q4F26_01280</name>
</gene>
<organism evidence="4 5">
    <name type="scientific">Atopococcus tabaci</name>
    <dbReference type="NCBI Taxonomy" id="269774"/>
    <lineage>
        <taxon>Bacteria</taxon>
        <taxon>Bacillati</taxon>
        <taxon>Bacillota</taxon>
        <taxon>Bacilli</taxon>
        <taxon>Lactobacillales</taxon>
        <taxon>Carnobacteriaceae</taxon>
        <taxon>Atopococcus</taxon>
    </lineage>
</organism>
<reference evidence="4" key="1">
    <citation type="submission" date="2023-07" db="EMBL/GenBank/DDBJ databases">
        <title>Between Cages and Wild: Unraveling the Impact of Captivity on Animal Microbiomes and Antimicrobial Resistance.</title>
        <authorList>
            <person name="Schmartz G.P."/>
            <person name="Rehner J."/>
            <person name="Schuff M.J."/>
            <person name="Becker S.L."/>
            <person name="Kravczyk M."/>
            <person name="Gurevich A."/>
            <person name="Francke R."/>
            <person name="Mueller R."/>
            <person name="Keller V."/>
            <person name="Keller A."/>
        </authorList>
    </citation>
    <scope>NUCLEOTIDE SEQUENCE</scope>
    <source>
        <strain evidence="4">S39M_St_73</strain>
    </source>
</reference>
<keyword evidence="3" id="KW-0472">Membrane</keyword>
<keyword evidence="5" id="KW-1185">Reference proteome</keyword>
<dbReference type="GO" id="GO:0030420">
    <property type="term" value="P:establishment of competence for transformation"/>
    <property type="evidence" value="ECO:0007669"/>
    <property type="project" value="UniProtKB-KW"/>
</dbReference>
<dbReference type="InterPro" id="IPR016785">
    <property type="entry name" value="ComGD"/>
</dbReference>
<keyword evidence="2" id="KW-0178">Competence</keyword>
<feature type="transmembrane region" description="Helical" evidence="3">
    <location>
        <begin position="12"/>
        <end position="30"/>
    </location>
</feature>
<dbReference type="GO" id="GO:0009986">
    <property type="term" value="C:cell surface"/>
    <property type="evidence" value="ECO:0007669"/>
    <property type="project" value="UniProtKB-SubCell"/>
</dbReference>
<evidence type="ECO:0000256" key="2">
    <source>
        <dbReference type="ARBA" id="ARBA00023287"/>
    </source>
</evidence>
<protein>
    <submittedName>
        <fullName evidence="4">Competence type IV pilus minor pilin ComGD</fullName>
    </submittedName>
</protein>
<evidence type="ECO:0000256" key="3">
    <source>
        <dbReference type="SAM" id="Phobius"/>
    </source>
</evidence>
<evidence type="ECO:0000256" key="1">
    <source>
        <dbReference type="ARBA" id="ARBA00004241"/>
    </source>
</evidence>
<dbReference type="NCBIfam" id="TIGR02532">
    <property type="entry name" value="IV_pilin_GFxxxE"/>
    <property type="match status" value="1"/>
</dbReference>
<accession>A0AA43RLW8</accession>
<dbReference type="EMBL" id="JAUNQW010000003">
    <property type="protein sequence ID" value="MDO5456954.1"/>
    <property type="molecule type" value="Genomic_DNA"/>
</dbReference>